<dbReference type="SUPFAM" id="SSF56281">
    <property type="entry name" value="Metallo-hydrolase/oxidoreductase"/>
    <property type="match status" value="1"/>
</dbReference>
<reference evidence="1 2" key="1">
    <citation type="submission" date="2023-05" db="EMBL/GenBank/DDBJ databases">
        <title>Marinobacter albus sp. nov., a marine bacterium isolated from sand in a coastal intertidal zone of huludao.</title>
        <authorList>
            <person name="Deng T."/>
        </authorList>
    </citation>
    <scope>NUCLEOTIDE SEQUENCE [LARGE SCALE GENOMIC DNA]</scope>
    <source>
        <strain evidence="1 2">M216</strain>
    </source>
</reference>
<comment type="caution">
    <text evidence="1">The sequence shown here is derived from an EMBL/GenBank/DDBJ whole genome shotgun (WGS) entry which is preliminary data.</text>
</comment>
<dbReference type="EMBL" id="JASSQD010000001">
    <property type="protein sequence ID" value="MDK9557238.1"/>
    <property type="molecule type" value="Genomic_DNA"/>
</dbReference>
<dbReference type="Proteomes" id="UP001223547">
    <property type="component" value="Unassembled WGS sequence"/>
</dbReference>
<gene>
    <name evidence="1" type="ORF">QQF73_06315</name>
</gene>
<organism evidence="1 2">
    <name type="scientific">Marinobacter albus</name>
    <dbReference type="NCBI Taxonomy" id="3030833"/>
    <lineage>
        <taxon>Bacteria</taxon>
        <taxon>Pseudomonadati</taxon>
        <taxon>Pseudomonadota</taxon>
        <taxon>Gammaproteobacteria</taxon>
        <taxon>Pseudomonadales</taxon>
        <taxon>Marinobacteraceae</taxon>
        <taxon>Marinobacter</taxon>
    </lineage>
</organism>
<name>A0ABT7HA50_9GAMM</name>
<evidence type="ECO:0000313" key="2">
    <source>
        <dbReference type="Proteomes" id="UP001223547"/>
    </source>
</evidence>
<accession>A0ABT7HA50</accession>
<evidence type="ECO:0000313" key="1">
    <source>
        <dbReference type="EMBL" id="MDK9557238.1"/>
    </source>
</evidence>
<protein>
    <submittedName>
        <fullName evidence="1">Uncharacterized protein</fullName>
    </submittedName>
</protein>
<dbReference type="Gene3D" id="3.40.50.10890">
    <property type="match status" value="1"/>
</dbReference>
<dbReference type="InterPro" id="IPR036866">
    <property type="entry name" value="RibonucZ/Hydroxyglut_hydro"/>
</dbReference>
<sequence length="78" mass="8885">MLPNHRNSIVFTGFQAPGTRGNALVNGEKFGWDAEVPELFEEVDIWEQNSHSCIRILAKHDFFIRLFDLPPRAGTENS</sequence>
<proteinExistence type="predicted"/>
<keyword evidence="2" id="KW-1185">Reference proteome</keyword>